<reference evidence="1" key="2">
    <citation type="submission" date="2021-08" db="EMBL/GenBank/DDBJ databases">
        <authorList>
            <person name="Gostincar C."/>
            <person name="Sun X."/>
            <person name="Song Z."/>
            <person name="Gunde-Cimerman N."/>
        </authorList>
    </citation>
    <scope>NUCLEOTIDE SEQUENCE</scope>
    <source>
        <strain evidence="1">EXF-8016</strain>
    </source>
</reference>
<organism evidence="1 2">
    <name type="scientific">Aureobasidium melanogenum</name>
    <name type="common">Aureobasidium pullulans var. melanogenum</name>
    <dbReference type="NCBI Taxonomy" id="46634"/>
    <lineage>
        <taxon>Eukaryota</taxon>
        <taxon>Fungi</taxon>
        <taxon>Dikarya</taxon>
        <taxon>Ascomycota</taxon>
        <taxon>Pezizomycotina</taxon>
        <taxon>Dothideomycetes</taxon>
        <taxon>Dothideomycetidae</taxon>
        <taxon>Dothideales</taxon>
        <taxon>Saccotheciaceae</taxon>
        <taxon>Aureobasidium</taxon>
    </lineage>
</organism>
<dbReference type="EMBL" id="JAHFYH010000001">
    <property type="protein sequence ID" value="KAH0238079.1"/>
    <property type="molecule type" value="Genomic_DNA"/>
</dbReference>
<feature type="non-terminal residue" evidence="1">
    <location>
        <position position="101"/>
    </location>
</feature>
<evidence type="ECO:0000313" key="2">
    <source>
        <dbReference type="Proteomes" id="UP000767238"/>
    </source>
</evidence>
<dbReference type="Proteomes" id="UP000767238">
    <property type="component" value="Unassembled WGS sequence"/>
</dbReference>
<dbReference type="AlphaFoldDB" id="A0A9P8GS75"/>
<accession>A0A9P8GS75</accession>
<sequence length="101" mass="10346">MGLGIVEASAAATAEGVGGSSLNSGTEEEIRWRFAAEGGLEVKARPIGLLTWRLGNTAGTAMAESRASSLLLGLLETLECMLLTGLPLRRGEATAGVMRGS</sequence>
<proteinExistence type="predicted"/>
<reference evidence="1" key="1">
    <citation type="journal article" date="2021" name="J Fungi (Basel)">
        <title>Virulence traits and population genomics of the black yeast Aureobasidium melanogenum.</title>
        <authorList>
            <person name="Cernosa A."/>
            <person name="Sun X."/>
            <person name="Gostincar C."/>
            <person name="Fang C."/>
            <person name="Gunde-Cimerman N."/>
            <person name="Song Z."/>
        </authorList>
    </citation>
    <scope>NUCLEOTIDE SEQUENCE</scope>
    <source>
        <strain evidence="1">EXF-8016</strain>
    </source>
</reference>
<evidence type="ECO:0000313" key="1">
    <source>
        <dbReference type="EMBL" id="KAH0238079.1"/>
    </source>
</evidence>
<name>A0A9P8GS75_AURME</name>
<comment type="caution">
    <text evidence="1">The sequence shown here is derived from an EMBL/GenBank/DDBJ whole genome shotgun (WGS) entry which is preliminary data.</text>
</comment>
<protein>
    <submittedName>
        <fullName evidence="1">Uncharacterized protein</fullName>
    </submittedName>
</protein>
<gene>
    <name evidence="1" type="ORF">KCV03_g285</name>
</gene>